<comment type="caution">
    <text evidence="2">The sequence shown here is derived from an EMBL/GenBank/DDBJ whole genome shotgun (WGS) entry which is preliminary data.</text>
</comment>
<dbReference type="InterPro" id="IPR019351">
    <property type="entry name" value="DUF2039"/>
</dbReference>
<name>A0A8S1KDY2_9CILI</name>
<dbReference type="OrthoDB" id="308342at2759"/>
<dbReference type="EMBL" id="CAJJDN010000007">
    <property type="protein sequence ID" value="CAD8053479.1"/>
    <property type="molecule type" value="Genomic_DNA"/>
</dbReference>
<protein>
    <submittedName>
        <fullName evidence="2">Uncharacterized protein</fullName>
    </submittedName>
</protein>
<feature type="compositionally biased region" description="Basic and acidic residues" evidence="1">
    <location>
        <begin position="193"/>
        <end position="203"/>
    </location>
</feature>
<feature type="region of interest" description="Disordered" evidence="1">
    <location>
        <begin position="163"/>
        <end position="284"/>
    </location>
</feature>
<reference evidence="2" key="1">
    <citation type="submission" date="2021-01" db="EMBL/GenBank/DDBJ databases">
        <authorList>
            <consortium name="Genoscope - CEA"/>
            <person name="William W."/>
        </authorList>
    </citation>
    <scope>NUCLEOTIDE SEQUENCE</scope>
</reference>
<dbReference type="PANTHER" id="PTHR22876">
    <property type="entry name" value="ZGC:101016"/>
    <property type="match status" value="1"/>
</dbReference>
<feature type="compositionally biased region" description="Basic residues" evidence="1">
    <location>
        <begin position="220"/>
        <end position="235"/>
    </location>
</feature>
<organism evidence="2 3">
    <name type="scientific">Paramecium sonneborni</name>
    <dbReference type="NCBI Taxonomy" id="65129"/>
    <lineage>
        <taxon>Eukaryota</taxon>
        <taxon>Sar</taxon>
        <taxon>Alveolata</taxon>
        <taxon>Ciliophora</taxon>
        <taxon>Intramacronucleata</taxon>
        <taxon>Oligohymenophorea</taxon>
        <taxon>Peniculida</taxon>
        <taxon>Parameciidae</taxon>
        <taxon>Paramecium</taxon>
    </lineage>
</organism>
<gene>
    <name evidence="2" type="ORF">PSON_ATCC_30995.1.T0070363</name>
</gene>
<dbReference type="Proteomes" id="UP000692954">
    <property type="component" value="Unassembled WGS sequence"/>
</dbReference>
<proteinExistence type="predicted"/>
<feature type="compositionally biased region" description="Low complexity" evidence="1">
    <location>
        <begin position="252"/>
        <end position="266"/>
    </location>
</feature>
<feature type="compositionally biased region" description="Low complexity" evidence="1">
    <location>
        <begin position="204"/>
        <end position="219"/>
    </location>
</feature>
<evidence type="ECO:0000256" key="1">
    <source>
        <dbReference type="SAM" id="MobiDB-lite"/>
    </source>
</evidence>
<dbReference type="Pfam" id="PF10217">
    <property type="entry name" value="DUF2039"/>
    <property type="match status" value="1"/>
</dbReference>
<feature type="compositionally biased region" description="Basic and acidic residues" evidence="1">
    <location>
        <begin position="275"/>
        <end position="284"/>
    </location>
</feature>
<evidence type="ECO:0000313" key="2">
    <source>
        <dbReference type="EMBL" id="CAD8053479.1"/>
    </source>
</evidence>
<accession>A0A8S1KDY2</accession>
<dbReference type="AlphaFoldDB" id="A0A8S1KDY2"/>
<evidence type="ECO:0000313" key="3">
    <source>
        <dbReference type="Proteomes" id="UP000692954"/>
    </source>
</evidence>
<feature type="compositionally biased region" description="Acidic residues" evidence="1">
    <location>
        <begin position="163"/>
        <end position="192"/>
    </location>
</feature>
<keyword evidence="3" id="KW-1185">Reference proteome</keyword>
<feature type="compositionally biased region" description="Acidic residues" evidence="1">
    <location>
        <begin position="239"/>
        <end position="251"/>
    </location>
</feature>
<dbReference type="PANTHER" id="PTHR22876:SF5">
    <property type="entry name" value="CHROMOSOME 9 OPEN READING FRAME 85"/>
    <property type="match status" value="1"/>
</dbReference>
<sequence length="300" mass="35934">MKKGAPKYQNKIGFKMRFHDHYTEKVQNASLDRLCELCLAQIQWKIKYGKYKTPHDLSRCSKCEKKNIFKAYRRLCDVCSDELKQCSKCTEPIDINDESSSGEEMDETLKCLRERSKRTILRKIEKGDISWDKHNKKFIDNDTGEQVIVQFKKDYIDEEDEQLWEDNDSDDDNDDNDDNDDEDDEDDENDDDEKNKNDNEQNKNYKNQQKHVQIQQQQKVQKKQKQQSKLQKNKKVQSSDDDSFSDDDSDDQNQFKQIQQTIQKDQSVYSDGSNEQEKIIRKEKNFRFYFDEKYQLEQDE</sequence>